<dbReference type="eggNOG" id="COG4632">
    <property type="taxonomic scope" value="Bacteria"/>
</dbReference>
<dbReference type="PROSITE" id="PS51724">
    <property type="entry name" value="SPOR"/>
    <property type="match status" value="1"/>
</dbReference>
<dbReference type="KEGG" id="hor:Hore_16520"/>
<dbReference type="PANTHER" id="PTHR40446">
    <property type="entry name" value="N-ACETYLGLUCOSAMINE-1-PHOSPHODIESTER ALPHA-N-ACETYLGLUCOSAMINIDASE"/>
    <property type="match status" value="1"/>
</dbReference>
<dbReference type="InterPro" id="IPR013486">
    <property type="entry name" value="SpoIID/LytB"/>
</dbReference>
<dbReference type="GO" id="GO:0030435">
    <property type="term" value="P:sporulation resulting in formation of a cellular spore"/>
    <property type="evidence" value="ECO:0007669"/>
    <property type="project" value="InterPro"/>
</dbReference>
<accession>B8CYN3</accession>
<dbReference type="EMBL" id="CP001098">
    <property type="protein sequence ID" value="ACL70402.1"/>
    <property type="molecule type" value="Genomic_DNA"/>
</dbReference>
<gene>
    <name evidence="3" type="ordered locus">Hore_16520</name>
</gene>
<feature type="transmembrane region" description="Helical" evidence="1">
    <location>
        <begin position="12"/>
        <end position="32"/>
    </location>
</feature>
<dbReference type="SUPFAM" id="SSF110997">
    <property type="entry name" value="Sporulation related repeat"/>
    <property type="match status" value="1"/>
</dbReference>
<evidence type="ECO:0000313" key="4">
    <source>
        <dbReference type="Proteomes" id="UP000000719"/>
    </source>
</evidence>
<keyword evidence="1" id="KW-1133">Transmembrane helix</keyword>
<evidence type="ECO:0000313" key="3">
    <source>
        <dbReference type="EMBL" id="ACL70402.1"/>
    </source>
</evidence>
<name>B8CYN3_HALOH</name>
<evidence type="ECO:0000259" key="2">
    <source>
        <dbReference type="PROSITE" id="PS51724"/>
    </source>
</evidence>
<protein>
    <submittedName>
        <fullName evidence="3">SpoIID/LytB domain protein</fullName>
    </submittedName>
</protein>
<dbReference type="Gene3D" id="3.30.70.1070">
    <property type="entry name" value="Sporulation related repeat"/>
    <property type="match status" value="1"/>
</dbReference>
<feature type="domain" description="SPOR" evidence="2">
    <location>
        <begin position="98"/>
        <end position="178"/>
    </location>
</feature>
<evidence type="ECO:0000256" key="1">
    <source>
        <dbReference type="SAM" id="Phobius"/>
    </source>
</evidence>
<dbReference type="HOGENOM" id="CLU_394210_0_0_9"/>
<keyword evidence="4" id="KW-1185">Reference proteome</keyword>
<sequence length="833" mass="93317">MKKTAILHETIWPGHFLLIFLVILAGLFFINIDVFALSQEMTQFIEDGKTINVKIEENITRLTLTPQSDIEVYDYTTKKNYRLKRGEVYTLRVTGVGPTRSLGYRVQVFASFDKNKSLNVKNQLQEAGYQKVFIVRDGKWYKVQIGDYSSREKAGEVASKLNGEGWETWVVSGPFTPRSGNWIEIFYKKEVIFRGKVLELGGEVKIENYGLFPGKTEIVMSGHSLTVYNLVPLRDLLYGLVAGELSIKDRKHLEAAKAQAVASRSFILHELFYGNEEVFTFNNYRGLEGVNYLAKMAVNLTSGEVLVYDGRIIKAVYHEDSGGLTADSKDVLAEEIPYLKPVTDGLKSKIWNKVFSGHELEKRLTGLLKDKLDLEILCPGIRDIKTVTDENGRVIRVDFVTDFGIYSVYKDNIRSFFSTTEGLLPSTIFELDKGFKNGYLHQLTIKGVGQGHGLGMSQLGALKLSEKGYDYRDILKHYYKNVEVIDLTGEIKEKVRVEARVIRGLRYYEIEQLTWWGPRLITMLDLDLNNDFLYVEPFLASGKLSGLSDLSQVVSGKKALAGINGGFYSYTGRPLGLFMINGEIVSEDIMGRTALVITPDDIIIDRIDWTARLTNTRGEEILIEGANRRPRTDEAVIINKYYGQVAPPAREWITELVVSNGVVQSIKDGSPGTVIPDNGFIIQAHGQSRQFLKLFKEGDKVVLQNNFGPGLTNKDIKMALGAGPTLIKNGKIYITGKAEGFQPDILRGRAPRTALGITSGNHLIMVTVDGRQPGFSIGMTLEELAQFMLKYNVVQAMNLDGGASSRMVVRGYTMNNPSDKRLISNGLLIKYRQ</sequence>
<dbReference type="InterPro" id="IPR036680">
    <property type="entry name" value="SPOR-like_sf"/>
</dbReference>
<dbReference type="Pfam" id="PF09992">
    <property type="entry name" value="NAGPA"/>
    <property type="match status" value="1"/>
</dbReference>
<dbReference type="Proteomes" id="UP000000719">
    <property type="component" value="Chromosome"/>
</dbReference>
<dbReference type="RefSeq" id="WP_015923372.1">
    <property type="nucleotide sequence ID" value="NC_011899.1"/>
</dbReference>
<dbReference type="Pfam" id="PF08486">
    <property type="entry name" value="SpoIID"/>
    <property type="match status" value="1"/>
</dbReference>
<dbReference type="PANTHER" id="PTHR40446:SF2">
    <property type="entry name" value="N-ACETYLGLUCOSAMINE-1-PHOSPHODIESTER ALPHA-N-ACETYLGLUCOSAMINIDASE"/>
    <property type="match status" value="1"/>
</dbReference>
<proteinExistence type="predicted"/>
<dbReference type="InterPro" id="IPR018711">
    <property type="entry name" value="NAGPA"/>
</dbReference>
<dbReference type="Pfam" id="PF05036">
    <property type="entry name" value="SPOR"/>
    <property type="match status" value="1"/>
</dbReference>
<keyword evidence="1" id="KW-0812">Transmembrane</keyword>
<organism evidence="3 4">
    <name type="scientific">Halothermothrix orenii (strain H 168 / OCM 544 / DSM 9562)</name>
    <dbReference type="NCBI Taxonomy" id="373903"/>
    <lineage>
        <taxon>Bacteria</taxon>
        <taxon>Bacillati</taxon>
        <taxon>Bacillota</taxon>
        <taxon>Clostridia</taxon>
        <taxon>Halanaerobiales</taxon>
        <taxon>Halothermotrichaceae</taxon>
        <taxon>Halothermothrix</taxon>
    </lineage>
</organism>
<dbReference type="eggNOG" id="COG2385">
    <property type="taxonomic scope" value="Bacteria"/>
</dbReference>
<dbReference type="GO" id="GO:0042834">
    <property type="term" value="F:peptidoglycan binding"/>
    <property type="evidence" value="ECO:0007669"/>
    <property type="project" value="InterPro"/>
</dbReference>
<dbReference type="OrthoDB" id="9809781at2"/>
<dbReference type="InterPro" id="IPR007730">
    <property type="entry name" value="SPOR-like_dom"/>
</dbReference>
<dbReference type="NCBIfam" id="TIGR02669">
    <property type="entry name" value="SpoIID_LytB"/>
    <property type="match status" value="1"/>
</dbReference>
<reference evidence="3 4" key="1">
    <citation type="journal article" date="2009" name="PLoS ONE">
        <title>Genome analysis of the anaerobic thermohalophilic bacterium Halothermothrix orenii.</title>
        <authorList>
            <person name="Mavromatis K."/>
            <person name="Ivanova N."/>
            <person name="Anderson I."/>
            <person name="Lykidis A."/>
            <person name="Hooper S.D."/>
            <person name="Sun H."/>
            <person name="Kunin V."/>
            <person name="Lapidus A."/>
            <person name="Hugenholtz P."/>
            <person name="Patel B."/>
            <person name="Kyrpides N.C."/>
        </authorList>
    </citation>
    <scope>NUCLEOTIDE SEQUENCE [LARGE SCALE GENOMIC DNA]</scope>
    <source>
        <strain evidence="4">H 168 / OCM 544 / DSM 9562</strain>
    </source>
</reference>
<keyword evidence="1" id="KW-0472">Membrane</keyword>
<dbReference type="AlphaFoldDB" id="B8CYN3"/>
<dbReference type="STRING" id="373903.Hore_16520"/>
<dbReference type="InterPro" id="IPR013693">
    <property type="entry name" value="SpoIID/LytB_N"/>
</dbReference>